<name>A0A7X6BMI9_9CAUL</name>
<protein>
    <submittedName>
        <fullName evidence="1">Uncharacterized protein</fullName>
    </submittedName>
</protein>
<dbReference type="RefSeq" id="WP_168045284.1">
    <property type="nucleotide sequence ID" value="NZ_JAATJM010000001.1"/>
</dbReference>
<gene>
    <name evidence="1" type="ORF">GGQ87_000660</name>
</gene>
<accession>A0A7X6BMI9</accession>
<proteinExistence type="predicted"/>
<organism evidence="1 2">
    <name type="scientific">Brevundimonas alba</name>
    <dbReference type="NCBI Taxonomy" id="74314"/>
    <lineage>
        <taxon>Bacteria</taxon>
        <taxon>Pseudomonadati</taxon>
        <taxon>Pseudomonadota</taxon>
        <taxon>Alphaproteobacteria</taxon>
        <taxon>Caulobacterales</taxon>
        <taxon>Caulobacteraceae</taxon>
        <taxon>Brevundimonas</taxon>
    </lineage>
</organism>
<comment type="caution">
    <text evidence="1">The sequence shown here is derived from an EMBL/GenBank/DDBJ whole genome shotgun (WGS) entry which is preliminary data.</text>
</comment>
<evidence type="ECO:0000313" key="1">
    <source>
        <dbReference type="EMBL" id="NJC40402.1"/>
    </source>
</evidence>
<evidence type="ECO:0000313" key="2">
    <source>
        <dbReference type="Proteomes" id="UP000587415"/>
    </source>
</evidence>
<sequence>MRLDWLIGVATLSVVAEPALACVGSPGDAGMRAAVAEKDVERNDAAQEIYLATLVASEDDRRIFVLQPEEAIIGALPPAEVRSLTRTWTSCGFIPTYYADWDRQLWNGESVIVVSDARSTYIAQIAALDTADGERVLALARARQERLIDDGRSATE</sequence>
<keyword evidence="2" id="KW-1185">Reference proteome</keyword>
<reference evidence="1 2" key="1">
    <citation type="submission" date="2020-03" db="EMBL/GenBank/DDBJ databases">
        <title>Genomic Encyclopedia of Type Strains, Phase IV (KMG-IV): sequencing the most valuable type-strain genomes for metagenomic binning, comparative biology and taxonomic classification.</title>
        <authorList>
            <person name="Goeker M."/>
        </authorList>
    </citation>
    <scope>NUCLEOTIDE SEQUENCE [LARGE SCALE GENOMIC DNA]</scope>
    <source>
        <strain evidence="1 2">DSM 4736</strain>
    </source>
</reference>
<dbReference type="AlphaFoldDB" id="A0A7X6BMI9"/>
<dbReference type="Proteomes" id="UP000587415">
    <property type="component" value="Unassembled WGS sequence"/>
</dbReference>
<dbReference type="EMBL" id="JAATJM010000001">
    <property type="protein sequence ID" value="NJC40402.1"/>
    <property type="molecule type" value="Genomic_DNA"/>
</dbReference>